<dbReference type="PANTHER" id="PTHR30469">
    <property type="entry name" value="MULTIDRUG RESISTANCE PROTEIN MDTA"/>
    <property type="match status" value="1"/>
</dbReference>
<evidence type="ECO:0000313" key="4">
    <source>
        <dbReference type="Proteomes" id="UP000236340"/>
    </source>
</evidence>
<dbReference type="NCBIfam" id="TIGR01730">
    <property type="entry name" value="RND_mfp"/>
    <property type="match status" value="1"/>
</dbReference>
<protein>
    <submittedName>
        <fullName evidence="3">Efflux RND transporter periplasmic adaptor subunit</fullName>
    </submittedName>
</protein>
<dbReference type="InterPro" id="IPR006143">
    <property type="entry name" value="RND_pump_MFP"/>
</dbReference>
<comment type="similarity">
    <text evidence="1">Belongs to the membrane fusion protein (MFP) (TC 8.A.1) family.</text>
</comment>
<dbReference type="Proteomes" id="UP000236340">
    <property type="component" value="Unassembled WGS sequence"/>
</dbReference>
<comment type="caution">
    <text evidence="3">The sequence shown here is derived from an EMBL/GenBank/DDBJ whole genome shotgun (WGS) entry which is preliminary data.</text>
</comment>
<feature type="transmembrane region" description="Helical" evidence="2">
    <location>
        <begin position="6"/>
        <end position="28"/>
    </location>
</feature>
<evidence type="ECO:0000256" key="2">
    <source>
        <dbReference type="SAM" id="Phobius"/>
    </source>
</evidence>
<dbReference type="Gene3D" id="2.40.30.170">
    <property type="match status" value="1"/>
</dbReference>
<accession>A0A2K2H7P3</accession>
<reference evidence="3 4" key="1">
    <citation type="journal article" date="2018" name="Genome Announc.">
        <title>Genome Sequence of Geothermobacter sp. HR-1 Iron Reducer from the Loihi Seamount.</title>
        <authorList>
            <person name="Smith H."/>
            <person name="Abuyen K."/>
            <person name="Tremblay J."/>
            <person name="Savalia P."/>
            <person name="Perez-Rodriguez I."/>
            <person name="Emerson D."/>
            <person name="Tully B."/>
            <person name="Amend J."/>
        </authorList>
    </citation>
    <scope>NUCLEOTIDE SEQUENCE [LARGE SCALE GENOMIC DNA]</scope>
    <source>
        <strain evidence="3 4">HR-1</strain>
    </source>
</reference>
<dbReference type="PANTHER" id="PTHR30469:SF12">
    <property type="entry name" value="MULTIDRUG RESISTANCE PROTEIN MDTA"/>
    <property type="match status" value="1"/>
</dbReference>
<dbReference type="Gene3D" id="1.10.287.470">
    <property type="entry name" value="Helix hairpin bin"/>
    <property type="match status" value="1"/>
</dbReference>
<dbReference type="OrthoDB" id="9806939at2"/>
<keyword evidence="2" id="KW-0472">Membrane</keyword>
<keyword evidence="2" id="KW-1133">Transmembrane helix</keyword>
<evidence type="ECO:0000313" key="3">
    <source>
        <dbReference type="EMBL" id="PNU19336.1"/>
    </source>
</evidence>
<dbReference type="AlphaFoldDB" id="A0A2K2H7P3"/>
<sequence length="386" mass="42434">MSNKGLMMKIGLPLLILAIGIGGMTVMVKKRRVPVKKVTPFRGVLVETARVTRGDYRLRIEATGTVQARRQTDIVPQVSGKVVSVAPNLVAGGFFRQGEELFAIETIDFELAVERARANLSRSELDLQTVKARADIGREEWQRLHPDEEPNPLVVYAPQLKSAEAALLSARAALRQAELDLQRTRVTAPYNCLVRSENVDLGQYIRSGTKVATLVGTDEAEIIVPLPLGDLHWLQVPRSPGEQGSPAIVSLRSDGQRWQWSGHIVRSLGEVDPRGRMARLAVSVADPYGRNPRAENRPELALGSFVTVQLQGDTLPGVVEVPRRAMREGDRVWIMEDRKLRIVPVKVVRREKNTVLVSSGLQGGEQVVLTPISGAADGLLLRTAEN</sequence>
<dbReference type="Gene3D" id="2.40.420.20">
    <property type="match status" value="1"/>
</dbReference>
<gene>
    <name evidence="3" type="ORF">C2E25_13075</name>
</gene>
<proteinExistence type="inferred from homology"/>
<dbReference type="Gene3D" id="2.40.50.100">
    <property type="match status" value="1"/>
</dbReference>
<dbReference type="GO" id="GO:0015562">
    <property type="term" value="F:efflux transmembrane transporter activity"/>
    <property type="evidence" value="ECO:0007669"/>
    <property type="project" value="TreeGrafter"/>
</dbReference>
<dbReference type="EMBL" id="PPFX01000033">
    <property type="protein sequence ID" value="PNU19336.1"/>
    <property type="molecule type" value="Genomic_DNA"/>
</dbReference>
<dbReference type="RefSeq" id="WP_103116175.1">
    <property type="nucleotide sequence ID" value="NZ_PPFX01000033.1"/>
</dbReference>
<dbReference type="SUPFAM" id="SSF111369">
    <property type="entry name" value="HlyD-like secretion proteins"/>
    <property type="match status" value="1"/>
</dbReference>
<name>A0A2K2H7P3_9BACT</name>
<keyword evidence="2" id="KW-0812">Transmembrane</keyword>
<organism evidence="3 4">
    <name type="scientific">Geothermobacter hydrogeniphilus</name>
    <dbReference type="NCBI Taxonomy" id="1969733"/>
    <lineage>
        <taxon>Bacteria</taxon>
        <taxon>Pseudomonadati</taxon>
        <taxon>Thermodesulfobacteriota</taxon>
        <taxon>Desulfuromonadia</taxon>
        <taxon>Desulfuromonadales</taxon>
        <taxon>Geothermobacteraceae</taxon>
        <taxon>Geothermobacter</taxon>
    </lineage>
</organism>
<evidence type="ECO:0000256" key="1">
    <source>
        <dbReference type="ARBA" id="ARBA00009477"/>
    </source>
</evidence>
<dbReference type="GO" id="GO:1990281">
    <property type="term" value="C:efflux pump complex"/>
    <property type="evidence" value="ECO:0007669"/>
    <property type="project" value="TreeGrafter"/>
</dbReference>